<keyword evidence="1" id="KW-1133">Transmembrane helix</keyword>
<dbReference type="GeneID" id="24138928"/>
<accession>A0A067BFS7</accession>
<dbReference type="Proteomes" id="UP000030745">
    <property type="component" value="Unassembled WGS sequence"/>
</dbReference>
<reference evidence="2 3" key="1">
    <citation type="journal article" date="2013" name="PLoS Genet.">
        <title>Distinctive expansion of potential virulence genes in the genome of the oomycete fish pathogen Saprolegnia parasitica.</title>
        <authorList>
            <person name="Jiang R.H."/>
            <person name="de Bruijn I."/>
            <person name="Haas B.J."/>
            <person name="Belmonte R."/>
            <person name="Lobach L."/>
            <person name="Christie J."/>
            <person name="van den Ackerveken G."/>
            <person name="Bottin A."/>
            <person name="Bulone V."/>
            <person name="Diaz-Moreno S.M."/>
            <person name="Dumas B."/>
            <person name="Fan L."/>
            <person name="Gaulin E."/>
            <person name="Govers F."/>
            <person name="Grenville-Briggs L.J."/>
            <person name="Horner N.R."/>
            <person name="Levin J.Z."/>
            <person name="Mammella M."/>
            <person name="Meijer H.J."/>
            <person name="Morris P."/>
            <person name="Nusbaum C."/>
            <person name="Oome S."/>
            <person name="Phillips A.J."/>
            <person name="van Rooyen D."/>
            <person name="Rzeszutek E."/>
            <person name="Saraiva M."/>
            <person name="Secombes C.J."/>
            <person name="Seidl M.F."/>
            <person name="Snel B."/>
            <person name="Stassen J.H."/>
            <person name="Sykes S."/>
            <person name="Tripathy S."/>
            <person name="van den Berg H."/>
            <person name="Vega-Arreguin J.C."/>
            <person name="Wawra S."/>
            <person name="Young S.K."/>
            <person name="Zeng Q."/>
            <person name="Dieguez-Uribeondo J."/>
            <person name="Russ C."/>
            <person name="Tyler B.M."/>
            <person name="van West P."/>
        </authorList>
    </citation>
    <scope>NUCLEOTIDE SEQUENCE [LARGE SCALE GENOMIC DNA]</scope>
    <source>
        <strain evidence="2 3">CBS 223.65</strain>
    </source>
</reference>
<feature type="transmembrane region" description="Helical" evidence="1">
    <location>
        <begin position="97"/>
        <end position="122"/>
    </location>
</feature>
<protein>
    <submittedName>
        <fullName evidence="2">Uncharacterized protein</fullName>
    </submittedName>
</protein>
<organism evidence="2 3">
    <name type="scientific">Saprolegnia parasitica (strain CBS 223.65)</name>
    <dbReference type="NCBI Taxonomy" id="695850"/>
    <lineage>
        <taxon>Eukaryota</taxon>
        <taxon>Sar</taxon>
        <taxon>Stramenopiles</taxon>
        <taxon>Oomycota</taxon>
        <taxon>Saprolegniomycetes</taxon>
        <taxon>Saprolegniales</taxon>
        <taxon>Saprolegniaceae</taxon>
        <taxon>Saprolegnia</taxon>
    </lineage>
</organism>
<dbReference type="VEuPathDB" id="FungiDB:SPRG_17384"/>
<dbReference type="OrthoDB" id="10566865at2759"/>
<sequence length="133" mass="14672">MQTRFVRQAVDDVAALGVEIIQFASDNSSHFRVLHQMLLEGDYVFYGLAMVYEWVYDHREVVSFQGDGATMVLMSEPMTSLAMAPSSLEVPASTCAYLWYVAVAATRVLVVVAIGTVAYTLLGGSQLDHFELL</sequence>
<gene>
    <name evidence="2" type="ORF">SPRG_17384</name>
</gene>
<proteinExistence type="predicted"/>
<keyword evidence="3" id="KW-1185">Reference proteome</keyword>
<evidence type="ECO:0000256" key="1">
    <source>
        <dbReference type="SAM" id="Phobius"/>
    </source>
</evidence>
<dbReference type="KEGG" id="spar:SPRG_17384"/>
<evidence type="ECO:0000313" key="2">
    <source>
        <dbReference type="EMBL" id="KDO17209.1"/>
    </source>
</evidence>
<keyword evidence="1" id="KW-0812">Transmembrane</keyword>
<dbReference type="RefSeq" id="XP_012212083.1">
    <property type="nucleotide sequence ID" value="XM_012356693.1"/>
</dbReference>
<evidence type="ECO:0000313" key="3">
    <source>
        <dbReference type="Proteomes" id="UP000030745"/>
    </source>
</evidence>
<name>A0A067BFS7_SAPPC</name>
<keyword evidence="1" id="KW-0472">Membrane</keyword>
<dbReference type="EMBL" id="KK583738">
    <property type="protein sequence ID" value="KDO17209.1"/>
    <property type="molecule type" value="Genomic_DNA"/>
</dbReference>
<dbReference type="AlphaFoldDB" id="A0A067BFS7"/>